<dbReference type="Pfam" id="PF12704">
    <property type="entry name" value="MacB_PCD"/>
    <property type="match status" value="1"/>
</dbReference>
<keyword evidence="5 7" id="KW-1133">Transmembrane helix</keyword>
<feature type="transmembrane region" description="Helical" evidence="7">
    <location>
        <begin position="20"/>
        <end position="40"/>
    </location>
</feature>
<dbReference type="AlphaFoldDB" id="A0A2C9DDB5"/>
<feature type="transmembrane region" description="Helical" evidence="7">
    <location>
        <begin position="371"/>
        <end position="396"/>
    </location>
</feature>
<feature type="domain" description="MacB-like periplasmic core" evidence="9">
    <location>
        <begin position="19"/>
        <end position="253"/>
    </location>
</feature>
<organism evidence="10 11">
    <name type="scientific">Hartmannibacter diazotrophicus</name>
    <dbReference type="NCBI Taxonomy" id="1482074"/>
    <lineage>
        <taxon>Bacteria</taxon>
        <taxon>Pseudomonadati</taxon>
        <taxon>Pseudomonadota</taxon>
        <taxon>Alphaproteobacteria</taxon>
        <taxon>Hyphomicrobiales</taxon>
        <taxon>Pleomorphomonadaceae</taxon>
        <taxon>Hartmannibacter</taxon>
    </lineage>
</organism>
<comment type="similarity">
    <text evidence="2">Belongs to the ABC-4 integral membrane protein family. LolC/E subfamily.</text>
</comment>
<evidence type="ECO:0000256" key="2">
    <source>
        <dbReference type="ARBA" id="ARBA00005236"/>
    </source>
</evidence>
<evidence type="ECO:0000256" key="4">
    <source>
        <dbReference type="ARBA" id="ARBA00022692"/>
    </source>
</evidence>
<dbReference type="Proteomes" id="UP000223606">
    <property type="component" value="Chromosome 1"/>
</dbReference>
<evidence type="ECO:0000256" key="3">
    <source>
        <dbReference type="ARBA" id="ARBA00022475"/>
    </source>
</evidence>
<keyword evidence="4 7" id="KW-0812">Transmembrane</keyword>
<keyword evidence="10" id="KW-0449">Lipoprotein</keyword>
<evidence type="ECO:0000313" key="11">
    <source>
        <dbReference type="Proteomes" id="UP000223606"/>
    </source>
</evidence>
<dbReference type="Pfam" id="PF02687">
    <property type="entry name" value="FtsX"/>
    <property type="match status" value="1"/>
</dbReference>
<accession>A0A2C9DDB5</accession>
<feature type="domain" description="ABC3 transporter permease C-terminal" evidence="8">
    <location>
        <begin position="284"/>
        <end position="402"/>
    </location>
</feature>
<dbReference type="InterPro" id="IPR003838">
    <property type="entry name" value="ABC3_permease_C"/>
</dbReference>
<dbReference type="EMBL" id="LT960614">
    <property type="protein sequence ID" value="SON58332.1"/>
    <property type="molecule type" value="Genomic_DNA"/>
</dbReference>
<evidence type="ECO:0000259" key="8">
    <source>
        <dbReference type="Pfam" id="PF02687"/>
    </source>
</evidence>
<dbReference type="PANTHER" id="PTHR30489">
    <property type="entry name" value="LIPOPROTEIN-RELEASING SYSTEM TRANSMEMBRANE PROTEIN LOLE"/>
    <property type="match status" value="1"/>
</dbReference>
<dbReference type="PANTHER" id="PTHR30489:SF0">
    <property type="entry name" value="LIPOPROTEIN-RELEASING SYSTEM TRANSMEMBRANE PROTEIN LOLE"/>
    <property type="match status" value="1"/>
</dbReference>
<dbReference type="OrthoDB" id="9770036at2"/>
<gene>
    <name evidence="10" type="primary">lolE_2</name>
    <name evidence="10" type="ORF">HDIA_4791</name>
</gene>
<dbReference type="InterPro" id="IPR051447">
    <property type="entry name" value="Lipoprotein-release_system"/>
</dbReference>
<evidence type="ECO:0000256" key="7">
    <source>
        <dbReference type="SAM" id="Phobius"/>
    </source>
</evidence>
<dbReference type="GO" id="GO:0098797">
    <property type="term" value="C:plasma membrane protein complex"/>
    <property type="evidence" value="ECO:0007669"/>
    <property type="project" value="TreeGrafter"/>
</dbReference>
<evidence type="ECO:0000256" key="1">
    <source>
        <dbReference type="ARBA" id="ARBA00004651"/>
    </source>
</evidence>
<keyword evidence="3" id="KW-1003">Cell membrane</keyword>
<protein>
    <submittedName>
        <fullName evidence="10">Lipoprotein-releasing system transmembrane protein LolE</fullName>
    </submittedName>
</protein>
<dbReference type="KEGG" id="hdi:HDIA_4791"/>
<keyword evidence="6 7" id="KW-0472">Membrane</keyword>
<proteinExistence type="inferred from homology"/>
<feature type="transmembrane region" description="Helical" evidence="7">
    <location>
        <begin position="279"/>
        <end position="305"/>
    </location>
</feature>
<name>A0A2C9DDB5_9HYPH</name>
<dbReference type="GO" id="GO:0044874">
    <property type="term" value="P:lipoprotein localization to outer membrane"/>
    <property type="evidence" value="ECO:0007669"/>
    <property type="project" value="TreeGrafter"/>
</dbReference>
<evidence type="ECO:0000259" key="9">
    <source>
        <dbReference type="Pfam" id="PF12704"/>
    </source>
</evidence>
<feature type="transmembrane region" description="Helical" evidence="7">
    <location>
        <begin position="326"/>
        <end position="351"/>
    </location>
</feature>
<dbReference type="RefSeq" id="WP_099558543.1">
    <property type="nucleotide sequence ID" value="NZ_LT960614.1"/>
</dbReference>
<comment type="subcellular location">
    <subcellularLocation>
        <location evidence="1">Cell membrane</location>
        <topology evidence="1">Multi-pass membrane protein</topology>
    </subcellularLocation>
</comment>
<evidence type="ECO:0000313" key="10">
    <source>
        <dbReference type="EMBL" id="SON58332.1"/>
    </source>
</evidence>
<reference evidence="11" key="1">
    <citation type="submission" date="2017-09" db="EMBL/GenBank/DDBJ databases">
        <title>Genome sequence of Nannocystis excedens DSM 71.</title>
        <authorList>
            <person name="Blom J."/>
        </authorList>
    </citation>
    <scope>NUCLEOTIDE SEQUENCE [LARGE SCALE GENOMIC DNA]</scope>
    <source>
        <strain evidence="11">type strain: E19</strain>
    </source>
</reference>
<evidence type="ECO:0000256" key="6">
    <source>
        <dbReference type="ARBA" id="ARBA00023136"/>
    </source>
</evidence>
<keyword evidence="11" id="KW-1185">Reference proteome</keyword>
<evidence type="ECO:0000256" key="5">
    <source>
        <dbReference type="ARBA" id="ARBA00022989"/>
    </source>
</evidence>
<dbReference type="InterPro" id="IPR025857">
    <property type="entry name" value="MacB_PCD"/>
</dbReference>
<sequence>MPLFLRIALVHLTGRKRQTLMSLLGIALGVAFFMAVSSLMRGSEQDFIDRLIDASPHITVSDEFREPPRQPAITTYPEGAVAIRHVQPRTEVRGIRGYKQRLAAIETIPGLRVAPVLTGQAIVTFAGKGQGVTLNGVIPEMMSGVSNIDDKFVEGNLEAIALDPNGVIVGKGLIDKLNLGMGDNVTVSSPTGLVRTMKIVGVFETGTTSVDESQAYVLLKRAQVLLDQTDRANRLVIQLDDPYSARTVAGLVEARVGYKAQSWQEASENLMSVLLIRNIIMYSVVSAILVVASFGIFNVISTVVMEKQRDIAILKSVGFHARDVRRIFLAEGAAVGLMGSLAGTALGYGLIAVLGRVEMQPPGSSQTITLPVYWGVDQIALAVLFALFSAVGAAYLPARKAGGVHPVDILRGGMA</sequence>